<evidence type="ECO:0000313" key="2">
    <source>
        <dbReference type="WBParaSite" id="SCUD_0000136901-mRNA-1"/>
    </source>
</evidence>
<keyword evidence="1" id="KW-0812">Transmembrane</keyword>
<accession>A0A183JFA3</accession>
<dbReference type="WBParaSite" id="SCUD_0000136901-mRNA-1">
    <property type="protein sequence ID" value="SCUD_0000136901-mRNA-1"/>
    <property type="gene ID" value="SCUD_0000136901"/>
</dbReference>
<sequence length="66" mass="7568">MMDQYLIYLQTFVYLDYFVTVVSFVLTVVCDVVIDSIIELSLLLTLLFLISIGLYSVNFSVIYAIT</sequence>
<organism evidence="2">
    <name type="scientific">Schistosoma curassoni</name>
    <dbReference type="NCBI Taxonomy" id="6186"/>
    <lineage>
        <taxon>Eukaryota</taxon>
        <taxon>Metazoa</taxon>
        <taxon>Spiralia</taxon>
        <taxon>Lophotrochozoa</taxon>
        <taxon>Platyhelminthes</taxon>
        <taxon>Trematoda</taxon>
        <taxon>Digenea</taxon>
        <taxon>Strigeidida</taxon>
        <taxon>Schistosomatoidea</taxon>
        <taxon>Schistosomatidae</taxon>
        <taxon>Schistosoma</taxon>
    </lineage>
</organism>
<evidence type="ECO:0000256" key="1">
    <source>
        <dbReference type="SAM" id="Phobius"/>
    </source>
</evidence>
<feature type="transmembrane region" description="Helical" evidence="1">
    <location>
        <begin position="12"/>
        <end position="34"/>
    </location>
</feature>
<name>A0A183JFA3_9TREM</name>
<protein>
    <submittedName>
        <fullName evidence="2">NADH dehydrogenase subunit 2</fullName>
    </submittedName>
</protein>
<feature type="transmembrane region" description="Helical" evidence="1">
    <location>
        <begin position="40"/>
        <end position="65"/>
    </location>
</feature>
<reference evidence="2" key="1">
    <citation type="submission" date="2016-06" db="UniProtKB">
        <authorList>
            <consortium name="WormBaseParasite"/>
        </authorList>
    </citation>
    <scope>IDENTIFICATION</scope>
</reference>
<keyword evidence="1" id="KW-0472">Membrane</keyword>
<dbReference type="AlphaFoldDB" id="A0A183JFA3"/>
<keyword evidence="1" id="KW-1133">Transmembrane helix</keyword>
<proteinExistence type="predicted"/>